<keyword evidence="3" id="KW-0677">Repeat</keyword>
<keyword evidence="9" id="KW-1185">Reference proteome</keyword>
<dbReference type="InterPro" id="IPR050179">
    <property type="entry name" value="Trans_hexapeptide_repeat"/>
</dbReference>
<evidence type="ECO:0000256" key="6">
    <source>
        <dbReference type="PIRSR" id="PIRSR620019-2"/>
    </source>
</evidence>
<keyword evidence="4" id="KW-0012">Acyltransferase</keyword>
<feature type="binding site" evidence="6">
    <location>
        <position position="135"/>
    </location>
    <ligand>
        <name>acetyl-CoA</name>
        <dbReference type="ChEBI" id="CHEBI:57288"/>
    </ligand>
</feature>
<accession>A0A2T6AFP1</accession>
<dbReference type="InterPro" id="IPR011004">
    <property type="entry name" value="Trimer_LpxA-like_sf"/>
</dbReference>
<protein>
    <submittedName>
        <fullName evidence="8">Acetyltransferase EpsM</fullName>
    </submittedName>
</protein>
<reference evidence="8 9" key="1">
    <citation type="submission" date="2018-04" db="EMBL/GenBank/DDBJ databases">
        <title>Genomic Encyclopedia of Archaeal and Bacterial Type Strains, Phase II (KMG-II): from individual species to whole genera.</title>
        <authorList>
            <person name="Goeker M."/>
        </authorList>
    </citation>
    <scope>NUCLEOTIDE SEQUENCE [LARGE SCALE GENOMIC DNA]</scope>
    <source>
        <strain evidence="8 9">DSM 23082</strain>
    </source>
</reference>
<feature type="binding site" evidence="6">
    <location>
        <position position="61"/>
    </location>
    <ligand>
        <name>substrate</name>
    </ligand>
</feature>
<dbReference type="PANTHER" id="PTHR43300">
    <property type="entry name" value="ACETYLTRANSFERASE"/>
    <property type="match status" value="1"/>
</dbReference>
<evidence type="ECO:0000256" key="5">
    <source>
        <dbReference type="PIRSR" id="PIRSR620019-1"/>
    </source>
</evidence>
<dbReference type="SUPFAM" id="SSF51161">
    <property type="entry name" value="Trimeric LpxA-like enzymes"/>
    <property type="match status" value="1"/>
</dbReference>
<name>A0A2T6AFP1_9FLAO</name>
<dbReference type="Gene3D" id="3.40.50.20">
    <property type="match status" value="1"/>
</dbReference>
<dbReference type="InterPro" id="IPR041561">
    <property type="entry name" value="PglD_N"/>
</dbReference>
<proteinExistence type="inferred from homology"/>
<dbReference type="OrthoDB" id="9794407at2"/>
<feature type="domain" description="PglD N-terminal" evidence="7">
    <location>
        <begin position="2"/>
        <end position="73"/>
    </location>
</feature>
<evidence type="ECO:0000256" key="1">
    <source>
        <dbReference type="ARBA" id="ARBA00007274"/>
    </source>
</evidence>
<dbReference type="AlphaFoldDB" id="A0A2T6AFP1"/>
<dbReference type="NCBIfam" id="TIGR03570">
    <property type="entry name" value="NeuD_NnaD"/>
    <property type="match status" value="1"/>
</dbReference>
<evidence type="ECO:0000256" key="3">
    <source>
        <dbReference type="ARBA" id="ARBA00022737"/>
    </source>
</evidence>
<dbReference type="EMBL" id="QBKQ01000003">
    <property type="protein sequence ID" value="PTX42635.1"/>
    <property type="molecule type" value="Genomic_DNA"/>
</dbReference>
<dbReference type="PANTHER" id="PTHR43300:SF7">
    <property type="entry name" value="UDP-N-ACETYLBACILLOSAMINE N-ACETYLTRANSFERASE"/>
    <property type="match status" value="1"/>
</dbReference>
<comment type="similarity">
    <text evidence="1">Belongs to the transferase hexapeptide repeat family.</text>
</comment>
<dbReference type="InterPro" id="IPR001451">
    <property type="entry name" value="Hexapep"/>
</dbReference>
<sequence>MIIFGASGHAKVIIDIVKSTGQKSIDFILDDDRSIKSIADFEVKHEFEESMVSQDLVIAVGNNITRKKLANQITNNFCEALKHRTAVVSEDVVIEEGSVIMPNAIINSSVVIGKHCIINSGAVIEHDCELQDFVHISPGSTVTGNVKIGEGTQIGAGATVIPGVQIGRWATIGAGAVIINDIPDFAVVVGNPGKVIKFNKFENE</sequence>
<evidence type="ECO:0000259" key="7">
    <source>
        <dbReference type="Pfam" id="PF17836"/>
    </source>
</evidence>
<dbReference type="InterPro" id="IPR018357">
    <property type="entry name" value="Hexapep_transf_CS"/>
</dbReference>
<feature type="active site" description="Proton acceptor" evidence="5">
    <location>
        <position position="126"/>
    </location>
</feature>
<gene>
    <name evidence="8" type="ORF">C8P64_3065</name>
</gene>
<dbReference type="InterPro" id="IPR020019">
    <property type="entry name" value="AcTrfase_PglD-like"/>
</dbReference>
<dbReference type="Pfam" id="PF17836">
    <property type="entry name" value="PglD_N"/>
    <property type="match status" value="1"/>
</dbReference>
<evidence type="ECO:0000313" key="8">
    <source>
        <dbReference type="EMBL" id="PTX42635.1"/>
    </source>
</evidence>
<organism evidence="8 9">
    <name type="scientific">Christiangramia gaetbulicola</name>
    <dbReference type="NCBI Taxonomy" id="703340"/>
    <lineage>
        <taxon>Bacteria</taxon>
        <taxon>Pseudomonadati</taxon>
        <taxon>Bacteroidota</taxon>
        <taxon>Flavobacteriia</taxon>
        <taxon>Flavobacteriales</taxon>
        <taxon>Flavobacteriaceae</taxon>
        <taxon>Christiangramia</taxon>
    </lineage>
</organism>
<dbReference type="Proteomes" id="UP000244174">
    <property type="component" value="Unassembled WGS sequence"/>
</dbReference>
<dbReference type="GO" id="GO:0016746">
    <property type="term" value="F:acyltransferase activity"/>
    <property type="evidence" value="ECO:0007669"/>
    <property type="project" value="UniProtKB-KW"/>
</dbReference>
<comment type="caution">
    <text evidence="8">The sequence shown here is derived from an EMBL/GenBank/DDBJ whole genome shotgun (WGS) entry which is preliminary data.</text>
</comment>
<dbReference type="PROSITE" id="PS00101">
    <property type="entry name" value="HEXAPEP_TRANSFERASES"/>
    <property type="match status" value="1"/>
</dbReference>
<feature type="site" description="Increases basicity of active site His" evidence="5">
    <location>
        <position position="127"/>
    </location>
</feature>
<feature type="binding site" evidence="6">
    <location>
        <begin position="7"/>
        <end position="9"/>
    </location>
    <ligand>
        <name>substrate</name>
    </ligand>
</feature>
<dbReference type="RefSeq" id="WP_108172913.1">
    <property type="nucleotide sequence ID" value="NZ_QBKQ01000003.1"/>
</dbReference>
<dbReference type="CDD" id="cd03360">
    <property type="entry name" value="LbH_AT_putative"/>
    <property type="match status" value="1"/>
</dbReference>
<dbReference type="Gene3D" id="2.160.10.10">
    <property type="entry name" value="Hexapeptide repeat proteins"/>
    <property type="match status" value="1"/>
</dbReference>
<dbReference type="Pfam" id="PF00132">
    <property type="entry name" value="Hexapep"/>
    <property type="match status" value="2"/>
</dbReference>
<evidence type="ECO:0000313" key="9">
    <source>
        <dbReference type="Proteomes" id="UP000244174"/>
    </source>
</evidence>
<keyword evidence="2 8" id="KW-0808">Transferase</keyword>
<evidence type="ECO:0000256" key="2">
    <source>
        <dbReference type="ARBA" id="ARBA00022679"/>
    </source>
</evidence>
<evidence type="ECO:0000256" key="4">
    <source>
        <dbReference type="ARBA" id="ARBA00023315"/>
    </source>
</evidence>